<evidence type="ECO:0000256" key="1">
    <source>
        <dbReference type="SAM" id="Phobius"/>
    </source>
</evidence>
<protein>
    <submittedName>
        <fullName evidence="2">Uncharacterized protein</fullName>
    </submittedName>
</protein>
<evidence type="ECO:0000313" key="3">
    <source>
        <dbReference type="Proteomes" id="UP001374584"/>
    </source>
</evidence>
<reference evidence="2 3" key="1">
    <citation type="submission" date="2024-01" db="EMBL/GenBank/DDBJ databases">
        <title>The genomes of 5 underutilized Papilionoideae crops provide insights into root nodulation and disease resistanc.</title>
        <authorList>
            <person name="Jiang F."/>
        </authorList>
    </citation>
    <scope>NUCLEOTIDE SEQUENCE [LARGE SCALE GENOMIC DNA]</scope>
    <source>
        <strain evidence="2">JINMINGXINNONG_FW02</strain>
        <tissue evidence="2">Leaves</tissue>
    </source>
</reference>
<proteinExistence type="predicted"/>
<accession>A0AAN9LSK2</accession>
<keyword evidence="1" id="KW-0812">Transmembrane</keyword>
<gene>
    <name evidence="2" type="ORF">VNO80_24252</name>
</gene>
<dbReference type="Proteomes" id="UP001374584">
    <property type="component" value="Unassembled WGS sequence"/>
</dbReference>
<comment type="caution">
    <text evidence="2">The sequence shown here is derived from an EMBL/GenBank/DDBJ whole genome shotgun (WGS) entry which is preliminary data.</text>
</comment>
<keyword evidence="3" id="KW-1185">Reference proteome</keyword>
<dbReference type="AlphaFoldDB" id="A0AAN9LSK2"/>
<dbReference type="EMBL" id="JAYMYR010000009">
    <property type="protein sequence ID" value="KAK7341326.1"/>
    <property type="molecule type" value="Genomic_DNA"/>
</dbReference>
<feature type="transmembrane region" description="Helical" evidence="1">
    <location>
        <begin position="20"/>
        <end position="42"/>
    </location>
</feature>
<keyword evidence="1" id="KW-0472">Membrane</keyword>
<evidence type="ECO:0000313" key="2">
    <source>
        <dbReference type="EMBL" id="KAK7341326.1"/>
    </source>
</evidence>
<name>A0AAN9LSK2_PHACN</name>
<sequence length="115" mass="13185">MAVFLPLFHIIRHLNLYRNLFTMILIILLISLIMLFTLLIGFRIGETCINVVMNGSFVNNNGYQHLKSINFVFCNASTACLPPLLSASLRLRHTLFFQNPNRSESRVLQSLFLLS</sequence>
<organism evidence="2 3">
    <name type="scientific">Phaseolus coccineus</name>
    <name type="common">Scarlet runner bean</name>
    <name type="synonym">Phaseolus multiflorus</name>
    <dbReference type="NCBI Taxonomy" id="3886"/>
    <lineage>
        <taxon>Eukaryota</taxon>
        <taxon>Viridiplantae</taxon>
        <taxon>Streptophyta</taxon>
        <taxon>Embryophyta</taxon>
        <taxon>Tracheophyta</taxon>
        <taxon>Spermatophyta</taxon>
        <taxon>Magnoliopsida</taxon>
        <taxon>eudicotyledons</taxon>
        <taxon>Gunneridae</taxon>
        <taxon>Pentapetalae</taxon>
        <taxon>rosids</taxon>
        <taxon>fabids</taxon>
        <taxon>Fabales</taxon>
        <taxon>Fabaceae</taxon>
        <taxon>Papilionoideae</taxon>
        <taxon>50 kb inversion clade</taxon>
        <taxon>NPAAA clade</taxon>
        <taxon>indigoferoid/millettioid clade</taxon>
        <taxon>Phaseoleae</taxon>
        <taxon>Phaseolus</taxon>
    </lineage>
</organism>
<keyword evidence="1" id="KW-1133">Transmembrane helix</keyword>